<sequence>MARKNLLSGLMETNEEGQGASNAPAYPMRGASKSMIRSVSELARQADAYLEGEQVVDLDPEMIDGSFVADRLSEDQEHHQELLEAIRENGQNSPILVRPHPEREGRYMIVFGHRRVRVAKELGRKVRAVVKAIDDKAHVIAQGQENSARANLSFIEKAAFAKRLEDLGYTRDIICSALASNEAAVSKMITTVTRVPEDIIKAIGPAPAIGRERWVELSLLVPRRLEMAGSVAATPEFSQLDSNARFEALHAALAAGSKPARKAVTKSADTAWLPQDKKVSVRLKKAGKTATLAIGAADGPRFAEWISSNLSSLYEAFRKSEKTEQEH</sequence>
<dbReference type="InterPro" id="IPR050336">
    <property type="entry name" value="Chromosome_partition/occlusion"/>
</dbReference>
<comment type="caution">
    <text evidence="3">The sequence shown here is derived from an EMBL/GenBank/DDBJ whole genome shotgun (WGS) entry which is preliminary data.</text>
</comment>
<proteinExistence type="inferred from homology"/>
<dbReference type="Pfam" id="PF07506">
    <property type="entry name" value="RepB"/>
    <property type="match status" value="1"/>
</dbReference>
<dbReference type="InterPro" id="IPR036086">
    <property type="entry name" value="ParB/Sulfiredoxin_sf"/>
</dbReference>
<dbReference type="InterPro" id="IPR003115">
    <property type="entry name" value="ParB_N"/>
</dbReference>
<dbReference type="CDD" id="cd16405">
    <property type="entry name" value="RepB_like_N"/>
    <property type="match status" value="1"/>
</dbReference>
<evidence type="ECO:0000313" key="3">
    <source>
        <dbReference type="EMBL" id="MBB6014632.1"/>
    </source>
</evidence>
<dbReference type="PANTHER" id="PTHR33375:SF1">
    <property type="entry name" value="CHROMOSOME-PARTITIONING PROTEIN PARB-RELATED"/>
    <property type="match status" value="1"/>
</dbReference>
<dbReference type="Gene3D" id="3.90.1530.30">
    <property type="match status" value="1"/>
</dbReference>
<name>A0A7W9S5T1_9HYPH</name>
<dbReference type="GO" id="GO:0005694">
    <property type="term" value="C:chromosome"/>
    <property type="evidence" value="ECO:0007669"/>
    <property type="project" value="TreeGrafter"/>
</dbReference>
<dbReference type="InterPro" id="IPR037972">
    <property type="entry name" value="RepB_N"/>
</dbReference>
<dbReference type="RefSeq" id="WP_183832959.1">
    <property type="nucleotide sequence ID" value="NZ_JACHEU010000007.1"/>
</dbReference>
<feature type="domain" description="ParB-like N-terminal" evidence="2">
    <location>
        <begin position="56"/>
        <end position="147"/>
    </location>
</feature>
<dbReference type="SUPFAM" id="SSF110849">
    <property type="entry name" value="ParB/Sulfiredoxin"/>
    <property type="match status" value="1"/>
</dbReference>
<dbReference type="InterPro" id="IPR004437">
    <property type="entry name" value="ParB/RepB/Spo0J"/>
</dbReference>
<dbReference type="Proteomes" id="UP000533306">
    <property type="component" value="Unassembled WGS sequence"/>
</dbReference>
<gene>
    <name evidence="3" type="ORF">HNR59_004028</name>
</gene>
<protein>
    <submittedName>
        <fullName evidence="3">ParB family chromosome partitioning protein</fullName>
    </submittedName>
</protein>
<dbReference type="InterPro" id="IPR017819">
    <property type="entry name" value="Plasmid_partition_RepB"/>
</dbReference>
<dbReference type="GO" id="GO:0003677">
    <property type="term" value="F:DNA binding"/>
    <property type="evidence" value="ECO:0007669"/>
    <property type="project" value="InterPro"/>
</dbReference>
<dbReference type="EMBL" id="JACHEU010000007">
    <property type="protein sequence ID" value="MBB6014632.1"/>
    <property type="molecule type" value="Genomic_DNA"/>
</dbReference>
<dbReference type="Gene3D" id="1.10.10.2830">
    <property type="match status" value="1"/>
</dbReference>
<accession>A0A7W9S5T1</accession>
<evidence type="ECO:0000313" key="4">
    <source>
        <dbReference type="Proteomes" id="UP000533306"/>
    </source>
</evidence>
<keyword evidence="4" id="KW-1185">Reference proteome</keyword>
<dbReference type="AlphaFoldDB" id="A0A7W9S5T1"/>
<dbReference type="GO" id="GO:0007059">
    <property type="term" value="P:chromosome segregation"/>
    <property type="evidence" value="ECO:0007669"/>
    <property type="project" value="TreeGrafter"/>
</dbReference>
<evidence type="ECO:0000259" key="2">
    <source>
        <dbReference type="SMART" id="SM00470"/>
    </source>
</evidence>
<comment type="similarity">
    <text evidence="1">Belongs to the ParB family.</text>
</comment>
<dbReference type="NCBIfam" id="TIGR03454">
    <property type="entry name" value="partition_RepB"/>
    <property type="match status" value="1"/>
</dbReference>
<dbReference type="SUPFAM" id="SSF109709">
    <property type="entry name" value="KorB DNA-binding domain-like"/>
    <property type="match status" value="1"/>
</dbReference>
<organism evidence="3 4">
    <name type="scientific">Aquamicrobium lusatiense</name>
    <dbReference type="NCBI Taxonomy" id="89772"/>
    <lineage>
        <taxon>Bacteria</taxon>
        <taxon>Pseudomonadati</taxon>
        <taxon>Pseudomonadota</taxon>
        <taxon>Alphaproteobacteria</taxon>
        <taxon>Hyphomicrobiales</taxon>
        <taxon>Phyllobacteriaceae</taxon>
        <taxon>Aquamicrobium</taxon>
    </lineage>
</organism>
<dbReference type="NCBIfam" id="TIGR00180">
    <property type="entry name" value="parB_part"/>
    <property type="match status" value="1"/>
</dbReference>
<dbReference type="SMART" id="SM00470">
    <property type="entry name" value="ParB"/>
    <property type="match status" value="1"/>
</dbReference>
<dbReference type="InterPro" id="IPR011111">
    <property type="entry name" value="Plasmid_RepB"/>
</dbReference>
<evidence type="ECO:0000256" key="1">
    <source>
        <dbReference type="ARBA" id="ARBA00006295"/>
    </source>
</evidence>
<reference evidence="3 4" key="1">
    <citation type="submission" date="2020-08" db="EMBL/GenBank/DDBJ databases">
        <title>Genomic Encyclopedia of Type Strains, Phase IV (KMG-IV): sequencing the most valuable type-strain genomes for metagenomic binning, comparative biology and taxonomic classification.</title>
        <authorList>
            <person name="Goeker M."/>
        </authorList>
    </citation>
    <scope>NUCLEOTIDE SEQUENCE [LARGE SCALE GENOMIC DNA]</scope>
    <source>
        <strain evidence="3 4">DSM 11099</strain>
    </source>
</reference>
<dbReference type="Pfam" id="PF02195">
    <property type="entry name" value="ParB_N"/>
    <property type="match status" value="1"/>
</dbReference>
<dbReference type="PANTHER" id="PTHR33375">
    <property type="entry name" value="CHROMOSOME-PARTITIONING PROTEIN PARB-RELATED"/>
    <property type="match status" value="1"/>
</dbReference>